<feature type="domain" description="C2H2-type" evidence="8">
    <location>
        <begin position="55"/>
        <end position="82"/>
    </location>
</feature>
<sequence>MTQLNEKSIPFKKSIKTLEMPLKVKGYRCDLCNIGFSVRSNLRAHEKKYHEGVRFYCSKCTKEFLSKSSLDRHEKIHNGVKDFQCADCTSAFYTKKELLKHQKYHQ</sequence>
<proteinExistence type="predicted"/>
<feature type="domain" description="C2H2-type" evidence="8">
    <location>
        <begin position="83"/>
        <end position="106"/>
    </location>
</feature>
<keyword evidence="6" id="KW-0539">Nucleus</keyword>
<evidence type="ECO:0000256" key="4">
    <source>
        <dbReference type="ARBA" id="ARBA00022771"/>
    </source>
</evidence>
<evidence type="ECO:0000313" key="10">
    <source>
        <dbReference type="Proteomes" id="UP001162162"/>
    </source>
</evidence>
<accession>A0AAV8X196</accession>
<keyword evidence="10" id="KW-1185">Reference proteome</keyword>
<keyword evidence="3" id="KW-0677">Repeat</keyword>
<dbReference type="Proteomes" id="UP001162162">
    <property type="component" value="Unassembled WGS sequence"/>
</dbReference>
<dbReference type="PROSITE" id="PS50157">
    <property type="entry name" value="ZINC_FINGER_C2H2_2"/>
    <property type="match status" value="3"/>
</dbReference>
<dbReference type="GO" id="GO:0000978">
    <property type="term" value="F:RNA polymerase II cis-regulatory region sequence-specific DNA binding"/>
    <property type="evidence" value="ECO:0007669"/>
    <property type="project" value="TreeGrafter"/>
</dbReference>
<reference evidence="9" key="1">
    <citation type="journal article" date="2023" name="Insect Mol. Biol.">
        <title>Genome sequencing provides insights into the evolution of gene families encoding plant cell wall-degrading enzymes in longhorned beetles.</title>
        <authorList>
            <person name="Shin N.R."/>
            <person name="Okamura Y."/>
            <person name="Kirsch R."/>
            <person name="Pauchet Y."/>
        </authorList>
    </citation>
    <scope>NUCLEOTIDE SEQUENCE</scope>
    <source>
        <strain evidence="9">AMC_N1</strain>
    </source>
</reference>
<dbReference type="PROSITE" id="PS00028">
    <property type="entry name" value="ZINC_FINGER_C2H2_1"/>
    <property type="match status" value="3"/>
</dbReference>
<feature type="domain" description="C2H2-type" evidence="8">
    <location>
        <begin position="27"/>
        <end position="55"/>
    </location>
</feature>
<protein>
    <recommendedName>
        <fullName evidence="8">C2H2-type domain-containing protein</fullName>
    </recommendedName>
</protein>
<feature type="non-terminal residue" evidence="9">
    <location>
        <position position="106"/>
    </location>
</feature>
<evidence type="ECO:0000256" key="2">
    <source>
        <dbReference type="ARBA" id="ARBA00022723"/>
    </source>
</evidence>
<dbReference type="EMBL" id="JAPWTK010001499">
    <property type="protein sequence ID" value="KAJ8932310.1"/>
    <property type="molecule type" value="Genomic_DNA"/>
</dbReference>
<dbReference type="Pfam" id="PF13894">
    <property type="entry name" value="zf-C2H2_4"/>
    <property type="match status" value="1"/>
</dbReference>
<dbReference type="InterPro" id="IPR013087">
    <property type="entry name" value="Znf_C2H2_type"/>
</dbReference>
<dbReference type="SUPFAM" id="SSF57667">
    <property type="entry name" value="beta-beta-alpha zinc fingers"/>
    <property type="match status" value="2"/>
</dbReference>
<evidence type="ECO:0000256" key="7">
    <source>
        <dbReference type="PROSITE-ProRule" id="PRU00042"/>
    </source>
</evidence>
<evidence type="ECO:0000259" key="8">
    <source>
        <dbReference type="PROSITE" id="PS50157"/>
    </source>
</evidence>
<dbReference type="GO" id="GO:0008270">
    <property type="term" value="F:zinc ion binding"/>
    <property type="evidence" value="ECO:0007669"/>
    <property type="project" value="UniProtKB-KW"/>
</dbReference>
<dbReference type="SMART" id="SM00355">
    <property type="entry name" value="ZnF_C2H2"/>
    <property type="match status" value="3"/>
</dbReference>
<evidence type="ECO:0000313" key="9">
    <source>
        <dbReference type="EMBL" id="KAJ8932310.1"/>
    </source>
</evidence>
<dbReference type="PANTHER" id="PTHR23226:SF416">
    <property type="entry name" value="FI01424P"/>
    <property type="match status" value="1"/>
</dbReference>
<dbReference type="InterPro" id="IPR036236">
    <property type="entry name" value="Znf_C2H2_sf"/>
</dbReference>
<evidence type="ECO:0000256" key="6">
    <source>
        <dbReference type="ARBA" id="ARBA00023242"/>
    </source>
</evidence>
<dbReference type="AlphaFoldDB" id="A0AAV8X196"/>
<evidence type="ECO:0000256" key="5">
    <source>
        <dbReference type="ARBA" id="ARBA00022833"/>
    </source>
</evidence>
<comment type="caution">
    <text evidence="9">The sequence shown here is derived from an EMBL/GenBank/DDBJ whole genome shotgun (WGS) entry which is preliminary data.</text>
</comment>
<evidence type="ECO:0000256" key="1">
    <source>
        <dbReference type="ARBA" id="ARBA00004123"/>
    </source>
</evidence>
<dbReference type="GO" id="GO:0005634">
    <property type="term" value="C:nucleus"/>
    <property type="evidence" value="ECO:0007669"/>
    <property type="project" value="UniProtKB-SubCell"/>
</dbReference>
<name>A0AAV8X196_9CUCU</name>
<keyword evidence="5" id="KW-0862">Zinc</keyword>
<dbReference type="PANTHER" id="PTHR23226">
    <property type="entry name" value="ZINC FINGER AND SCAN DOMAIN-CONTAINING"/>
    <property type="match status" value="1"/>
</dbReference>
<dbReference type="Gene3D" id="3.30.160.60">
    <property type="entry name" value="Classic Zinc Finger"/>
    <property type="match status" value="3"/>
</dbReference>
<gene>
    <name evidence="9" type="ORF">NQ318_014155</name>
</gene>
<dbReference type="GO" id="GO:0000981">
    <property type="term" value="F:DNA-binding transcription factor activity, RNA polymerase II-specific"/>
    <property type="evidence" value="ECO:0007669"/>
    <property type="project" value="TreeGrafter"/>
</dbReference>
<organism evidence="9 10">
    <name type="scientific">Aromia moschata</name>
    <dbReference type="NCBI Taxonomy" id="1265417"/>
    <lineage>
        <taxon>Eukaryota</taxon>
        <taxon>Metazoa</taxon>
        <taxon>Ecdysozoa</taxon>
        <taxon>Arthropoda</taxon>
        <taxon>Hexapoda</taxon>
        <taxon>Insecta</taxon>
        <taxon>Pterygota</taxon>
        <taxon>Neoptera</taxon>
        <taxon>Endopterygota</taxon>
        <taxon>Coleoptera</taxon>
        <taxon>Polyphaga</taxon>
        <taxon>Cucujiformia</taxon>
        <taxon>Chrysomeloidea</taxon>
        <taxon>Cerambycidae</taxon>
        <taxon>Cerambycinae</taxon>
        <taxon>Callichromatini</taxon>
        <taxon>Aromia</taxon>
    </lineage>
</organism>
<comment type="subcellular location">
    <subcellularLocation>
        <location evidence="1">Nucleus</location>
    </subcellularLocation>
</comment>
<dbReference type="Pfam" id="PF00096">
    <property type="entry name" value="zf-C2H2"/>
    <property type="match status" value="2"/>
</dbReference>
<keyword evidence="4 7" id="KW-0863">Zinc-finger</keyword>
<keyword evidence="2" id="KW-0479">Metal-binding</keyword>
<evidence type="ECO:0000256" key="3">
    <source>
        <dbReference type="ARBA" id="ARBA00022737"/>
    </source>
</evidence>